<reference evidence="2 3" key="1">
    <citation type="journal article" date="2023" name="Elife">
        <title>Identification of key yeast species and microbe-microbe interactions impacting larval growth of Drosophila in the wild.</title>
        <authorList>
            <person name="Mure A."/>
            <person name="Sugiura Y."/>
            <person name="Maeda R."/>
            <person name="Honda K."/>
            <person name="Sakurai N."/>
            <person name="Takahashi Y."/>
            <person name="Watada M."/>
            <person name="Katoh T."/>
            <person name="Gotoh A."/>
            <person name="Gotoh Y."/>
            <person name="Taniguchi I."/>
            <person name="Nakamura K."/>
            <person name="Hayashi T."/>
            <person name="Katayama T."/>
            <person name="Uemura T."/>
            <person name="Hattori Y."/>
        </authorList>
    </citation>
    <scope>NUCLEOTIDE SEQUENCE [LARGE SCALE GENOMIC DNA]</scope>
    <source>
        <strain evidence="2 3">KH-74</strain>
    </source>
</reference>
<proteinExistence type="predicted"/>
<protein>
    <submittedName>
        <fullName evidence="2">Ldb7 protein</fullName>
    </submittedName>
</protein>
<dbReference type="Pfam" id="PF08586">
    <property type="entry name" value="Rsc14"/>
    <property type="match status" value="1"/>
</dbReference>
<evidence type="ECO:0000313" key="3">
    <source>
        <dbReference type="Proteomes" id="UP001377567"/>
    </source>
</evidence>
<name>A0AAV5S0T6_MAUHU</name>
<organism evidence="2 3">
    <name type="scientific">Maudiozyma humilis</name>
    <name type="common">Sour dough yeast</name>
    <name type="synonym">Kazachstania humilis</name>
    <dbReference type="NCBI Taxonomy" id="51915"/>
    <lineage>
        <taxon>Eukaryota</taxon>
        <taxon>Fungi</taxon>
        <taxon>Dikarya</taxon>
        <taxon>Ascomycota</taxon>
        <taxon>Saccharomycotina</taxon>
        <taxon>Saccharomycetes</taxon>
        <taxon>Saccharomycetales</taxon>
        <taxon>Saccharomycetaceae</taxon>
        <taxon>Maudiozyma</taxon>
    </lineage>
</organism>
<dbReference type="AlphaFoldDB" id="A0AAV5S0T6"/>
<dbReference type="GO" id="GO:0016586">
    <property type="term" value="C:RSC-type complex"/>
    <property type="evidence" value="ECO:0007669"/>
    <property type="project" value="InterPro"/>
</dbReference>
<keyword evidence="3" id="KW-1185">Reference proteome</keyword>
<dbReference type="Proteomes" id="UP001377567">
    <property type="component" value="Unassembled WGS sequence"/>
</dbReference>
<dbReference type="InterPro" id="IPR013895">
    <property type="entry name" value="Rsc14"/>
</dbReference>
<dbReference type="GO" id="GO:0006338">
    <property type="term" value="P:chromatin remodeling"/>
    <property type="evidence" value="ECO:0007669"/>
    <property type="project" value="InterPro"/>
</dbReference>
<feature type="region of interest" description="Disordered" evidence="1">
    <location>
        <begin position="36"/>
        <end position="79"/>
    </location>
</feature>
<feature type="compositionally biased region" description="Basic and acidic residues" evidence="1">
    <location>
        <begin position="39"/>
        <end position="55"/>
    </location>
</feature>
<feature type="compositionally biased region" description="Acidic residues" evidence="1">
    <location>
        <begin position="60"/>
        <end position="72"/>
    </location>
</feature>
<comment type="caution">
    <text evidence="2">The sequence shown here is derived from an EMBL/GenBank/DDBJ whole genome shotgun (WGS) entry which is preliminary data.</text>
</comment>
<evidence type="ECO:0000256" key="1">
    <source>
        <dbReference type="SAM" id="MobiDB-lite"/>
    </source>
</evidence>
<accession>A0AAV5S0T6</accession>
<sequence length="223" mass="24380">MTVANARGYYDILGALSTFEVSQEVSLTHEELTQLAQEAQKESEGGDVQGKKTDGNSESGDADANDKDDDDERTPVHSYLGGRVKVKEAALASYDLGHTLLGGYVPQHQLESLSSIDFANYFRRTLENEDAVQIFDTFLPASSRTYMLPSTQAERDAQAGVEGSTATNAATAAAQAAENAANYERVLPDGKIVRKVVVCKRCNRKFRGIDRMKQLRKHECAAK</sequence>
<dbReference type="EMBL" id="BTGD01000008">
    <property type="protein sequence ID" value="GMM56488.1"/>
    <property type="molecule type" value="Genomic_DNA"/>
</dbReference>
<gene>
    <name evidence="2" type="ORF">DAKH74_031040</name>
</gene>
<evidence type="ECO:0000313" key="2">
    <source>
        <dbReference type="EMBL" id="GMM56488.1"/>
    </source>
</evidence>